<dbReference type="EMBL" id="VKHS01000118">
    <property type="protein sequence ID" value="MBB0229397.1"/>
    <property type="molecule type" value="Genomic_DNA"/>
</dbReference>
<organism evidence="2 3">
    <name type="scientific">Streptomyces calidiresistens</name>
    <dbReference type="NCBI Taxonomy" id="1485586"/>
    <lineage>
        <taxon>Bacteria</taxon>
        <taxon>Bacillati</taxon>
        <taxon>Actinomycetota</taxon>
        <taxon>Actinomycetes</taxon>
        <taxon>Kitasatosporales</taxon>
        <taxon>Streptomycetaceae</taxon>
        <taxon>Streptomyces</taxon>
    </lineage>
</organism>
<dbReference type="RefSeq" id="WP_182661847.1">
    <property type="nucleotide sequence ID" value="NZ_VKHS01000118.1"/>
</dbReference>
<feature type="compositionally biased region" description="Basic residues" evidence="1">
    <location>
        <begin position="184"/>
        <end position="193"/>
    </location>
</feature>
<feature type="compositionally biased region" description="Low complexity" evidence="1">
    <location>
        <begin position="450"/>
        <end position="460"/>
    </location>
</feature>
<comment type="caution">
    <text evidence="2">The sequence shown here is derived from an EMBL/GenBank/DDBJ whole genome shotgun (WGS) entry which is preliminary data.</text>
</comment>
<dbReference type="Proteomes" id="UP000530234">
    <property type="component" value="Unassembled WGS sequence"/>
</dbReference>
<accession>A0A7W3T1V1</accession>
<feature type="region of interest" description="Disordered" evidence="1">
    <location>
        <begin position="184"/>
        <end position="212"/>
    </location>
</feature>
<evidence type="ECO:0000313" key="2">
    <source>
        <dbReference type="EMBL" id="MBB0229397.1"/>
    </source>
</evidence>
<feature type="compositionally biased region" description="Low complexity" evidence="1">
    <location>
        <begin position="194"/>
        <end position="212"/>
    </location>
</feature>
<evidence type="ECO:0008006" key="4">
    <source>
        <dbReference type="Google" id="ProtNLM"/>
    </source>
</evidence>
<gene>
    <name evidence="2" type="ORF">FOE67_07680</name>
</gene>
<evidence type="ECO:0000256" key="1">
    <source>
        <dbReference type="SAM" id="MobiDB-lite"/>
    </source>
</evidence>
<evidence type="ECO:0000313" key="3">
    <source>
        <dbReference type="Proteomes" id="UP000530234"/>
    </source>
</evidence>
<name>A0A7W3T1V1_9ACTN</name>
<feature type="compositionally biased region" description="Pro residues" evidence="1">
    <location>
        <begin position="461"/>
        <end position="481"/>
    </location>
</feature>
<keyword evidence="3" id="KW-1185">Reference proteome</keyword>
<dbReference type="AlphaFoldDB" id="A0A7W3T1V1"/>
<reference evidence="3" key="1">
    <citation type="submission" date="2019-10" db="EMBL/GenBank/DDBJ databases">
        <title>Streptomyces sp. nov., a novel actinobacterium isolated from alkaline environment.</title>
        <authorList>
            <person name="Golinska P."/>
        </authorList>
    </citation>
    <scope>NUCLEOTIDE SEQUENCE [LARGE SCALE GENOMIC DNA]</scope>
    <source>
        <strain evidence="3">DSM 42108</strain>
    </source>
</reference>
<proteinExistence type="predicted"/>
<protein>
    <recommendedName>
        <fullName evidence="4">Secreted protein</fullName>
    </recommendedName>
</protein>
<sequence length="939" mass="99577">MSTTTAPDARAADPRTLARLRRRAGGDPSAALLLAVDEAAEREIPTLLADLDDAARRALVPELKRKRREHRWGKPGVHRAAHLAGTGCHTGPVACAAWLAASREFFRWENTASLVEVLADRSPEFLAKVVERFANRSEMQAWEADFLFRLAEAAGVEPPVTEGVVTGWSGRAYQELYERVQRRRQARRVRRSRAGGSRSADPAGGDPAPGEPVGDLLAVLRADPLTARVIPVLLDTRELPGRLHEPYDPSGAGPHPLDTWPGALAHLAGEGLLDRTALFDTAVAVAARSGHPLPDTRFHVSLLRALDPTDDEAAERVGDWLRLLADAPAPAAGYAQEVLRRLWEADRLPVERLAEASRAAFFRSEKKLVRAQLSLLDAAMRTRPGAVPLLLPTLGEVFGHPDTALRERALRIVGRRVRHADAAAREELIAAACVLGPGLLPRAAELLDAPDLPGLPDAEPAAPPPDALPEPRPPRPLPAPADTPEEFAARAGSALTADLRARATVADREWTLDGLVRLAHRDRAALAAALEPVLERHREWLGYAEWMRHNGFGLLLPMVAAAGGPVSVDLGKARRMVGKAGCRDARLAASRRRRFLEVAEMLLSEVPPLLLATPDDESGALSPGVLLERLRLYRDAGAKAGPVDLDLALLRCSPAEDPPGLAAAAREVGTPEGERFAAWIEGPGLPEFPVERVVVTGDAYRVPQVESAPSPGVVAALPALPELGGGYPAPATRASCEYWCGCVDSSPRQWASMLPHRPDAVAAHIVPVLANSARWNDRPDTGQLIVLAEAPGPAGPALHLAIAYGLGVRHADDRLATVDALLVLAGRGTLDTARLGADLAELIGGGAVKVNRVADALAVLVAVGAPATAWAVFSTLLPALLAPGGAPPRGIADLLAAAADAVEACGARGEHGWLDPLADRKGGSRAVTEAGRLRRVLAA</sequence>
<feature type="region of interest" description="Disordered" evidence="1">
    <location>
        <begin position="450"/>
        <end position="484"/>
    </location>
</feature>